<dbReference type="SUPFAM" id="SSF74650">
    <property type="entry name" value="Galactose mutarotase-like"/>
    <property type="match status" value="1"/>
</dbReference>
<dbReference type="GO" id="GO:0005975">
    <property type="term" value="P:carbohydrate metabolic process"/>
    <property type="evidence" value="ECO:0007669"/>
    <property type="project" value="InterPro"/>
</dbReference>
<dbReference type="AlphaFoldDB" id="A0A382BTR5"/>
<dbReference type="InterPro" id="IPR025887">
    <property type="entry name" value="Glyco_hydro_31_N_dom"/>
</dbReference>
<dbReference type="GO" id="GO:0030246">
    <property type="term" value="F:carbohydrate binding"/>
    <property type="evidence" value="ECO:0007669"/>
    <property type="project" value="InterPro"/>
</dbReference>
<dbReference type="InterPro" id="IPR011013">
    <property type="entry name" value="Gal_mutarotase_sf_dom"/>
</dbReference>
<dbReference type="EMBL" id="UINC01031336">
    <property type="protein sequence ID" value="SVB17210.1"/>
    <property type="molecule type" value="Genomic_DNA"/>
</dbReference>
<accession>A0A382BTR5</accession>
<dbReference type="Gene3D" id="2.60.40.1760">
    <property type="entry name" value="glycosyl hydrolase (family 31)"/>
    <property type="match status" value="1"/>
</dbReference>
<organism evidence="2">
    <name type="scientific">marine metagenome</name>
    <dbReference type="NCBI Taxonomy" id="408172"/>
    <lineage>
        <taxon>unclassified sequences</taxon>
        <taxon>metagenomes</taxon>
        <taxon>ecological metagenomes</taxon>
    </lineage>
</organism>
<dbReference type="GO" id="GO:0003824">
    <property type="term" value="F:catalytic activity"/>
    <property type="evidence" value="ECO:0007669"/>
    <property type="project" value="InterPro"/>
</dbReference>
<evidence type="ECO:0000259" key="1">
    <source>
        <dbReference type="Pfam" id="PF13802"/>
    </source>
</evidence>
<feature type="non-terminal residue" evidence="2">
    <location>
        <position position="216"/>
    </location>
</feature>
<sequence>MLAIAALLSNSLFSGQLGNITRFSEKNNYFEIETSDGATTRIIYYKTDIFRIWVAPDGKFTDPAGDEETPIVVYNGEPLQITQSDQYDYYKLETSLYILRIYKTPCSFALYKKDNVSLLFEESEPIKYGKQTIQSIKRNKKDYFYGCGMQNGHFCHNDRIIQIENNYDDKQDIWNEHGTPNATSFYMSLNGYGVFRNSYEGGTYEFLSNIKTTHKE</sequence>
<dbReference type="Pfam" id="PF13802">
    <property type="entry name" value="Gal_mutarotas_2"/>
    <property type="match status" value="1"/>
</dbReference>
<proteinExistence type="predicted"/>
<evidence type="ECO:0000313" key="2">
    <source>
        <dbReference type="EMBL" id="SVB17210.1"/>
    </source>
</evidence>
<dbReference type="CDD" id="cd14752">
    <property type="entry name" value="GH31_N"/>
    <property type="match status" value="1"/>
</dbReference>
<gene>
    <name evidence="2" type="ORF">METZ01_LOCUS170064</name>
</gene>
<name>A0A382BTR5_9ZZZZ</name>
<reference evidence="2" key="1">
    <citation type="submission" date="2018-05" db="EMBL/GenBank/DDBJ databases">
        <authorList>
            <person name="Lanie J.A."/>
            <person name="Ng W.-L."/>
            <person name="Kazmierczak K.M."/>
            <person name="Andrzejewski T.M."/>
            <person name="Davidsen T.M."/>
            <person name="Wayne K.J."/>
            <person name="Tettelin H."/>
            <person name="Glass J.I."/>
            <person name="Rusch D."/>
            <person name="Podicherti R."/>
            <person name="Tsui H.-C.T."/>
            <person name="Winkler M.E."/>
        </authorList>
    </citation>
    <scope>NUCLEOTIDE SEQUENCE</scope>
</reference>
<feature type="domain" description="Glycoside hydrolase family 31 N-terminal" evidence="1">
    <location>
        <begin position="42"/>
        <end position="200"/>
    </location>
</feature>
<protein>
    <recommendedName>
        <fullName evidence="1">Glycoside hydrolase family 31 N-terminal domain-containing protein</fullName>
    </recommendedName>
</protein>